<accession>A0A839XK56</accession>
<evidence type="ECO:0000313" key="1">
    <source>
        <dbReference type="EMBL" id="MBB3662189.1"/>
    </source>
</evidence>
<keyword evidence="2" id="KW-1185">Reference proteome</keyword>
<dbReference type="RefSeq" id="WP_183779745.1">
    <property type="nucleotide sequence ID" value="NZ_JACIBS010000001.1"/>
</dbReference>
<name>A0A839XK56_9PSEU</name>
<reference evidence="1 2" key="1">
    <citation type="submission" date="2020-08" db="EMBL/GenBank/DDBJ databases">
        <title>Sequencing the genomes of 1000 actinobacteria strains.</title>
        <authorList>
            <person name="Klenk H.-P."/>
        </authorList>
    </citation>
    <scope>NUCLEOTIDE SEQUENCE [LARGE SCALE GENOMIC DNA]</scope>
    <source>
        <strain evidence="1 2">DSM 45267</strain>
    </source>
</reference>
<sequence>MSVLAICAALTGCTGLPDRDQEVERLETELDSMSGVDDVSTIYSNDFTAGARLTLELTVETASEDELANLARRINDLKQDHFEGYTQTTEFLVAPRTTASFGATPEPAQVAERAQQLRNVRAAVPGTEINWSRTELALRDSPTATTSLAAVRSEFADERIQATVIARDDSPVWTVAFPFRLPDEKRIRDRLSGFHSEVSSVTVEDGALTALTVEVRSPRSAREELDAIIDATQPTPERPLMLDWHAPEPEDAPREFSGAVHVAACNYPNSAGEENPRDHYTAEAIELQRQLRAEYDTCR</sequence>
<evidence type="ECO:0000313" key="2">
    <source>
        <dbReference type="Proteomes" id="UP000564573"/>
    </source>
</evidence>
<protein>
    <submittedName>
        <fullName evidence="1">Uncharacterized protein</fullName>
    </submittedName>
</protein>
<proteinExistence type="predicted"/>
<dbReference type="Proteomes" id="UP000564573">
    <property type="component" value="Unassembled WGS sequence"/>
</dbReference>
<organism evidence="1 2">
    <name type="scientific">Prauserella sediminis</name>
    <dbReference type="NCBI Taxonomy" id="577680"/>
    <lineage>
        <taxon>Bacteria</taxon>
        <taxon>Bacillati</taxon>
        <taxon>Actinomycetota</taxon>
        <taxon>Actinomycetes</taxon>
        <taxon>Pseudonocardiales</taxon>
        <taxon>Pseudonocardiaceae</taxon>
        <taxon>Prauserella</taxon>
        <taxon>Prauserella salsuginis group</taxon>
    </lineage>
</organism>
<dbReference type="EMBL" id="JACIBS010000001">
    <property type="protein sequence ID" value="MBB3662189.1"/>
    <property type="molecule type" value="Genomic_DNA"/>
</dbReference>
<gene>
    <name evidence="1" type="ORF">FB384_001093</name>
</gene>
<dbReference type="AlphaFoldDB" id="A0A839XK56"/>
<comment type="caution">
    <text evidence="1">The sequence shown here is derived from an EMBL/GenBank/DDBJ whole genome shotgun (WGS) entry which is preliminary data.</text>
</comment>